<dbReference type="WBParaSite" id="nRc.2.0.1.t26368-RA">
    <property type="protein sequence ID" value="nRc.2.0.1.t26368-RA"/>
    <property type="gene ID" value="nRc.2.0.1.g26368"/>
</dbReference>
<feature type="region of interest" description="Disordered" evidence="1">
    <location>
        <begin position="60"/>
        <end position="79"/>
    </location>
</feature>
<dbReference type="Proteomes" id="UP000887565">
    <property type="component" value="Unplaced"/>
</dbReference>
<sequence length="79" mass="9542">MLCTTQILLPAIQFIDASITNCLKPVQSLVCKRYHKINQLCNRIYEKYKKDGKHRIRRQFDHKNKDKKTKMNPIYDYLK</sequence>
<evidence type="ECO:0000256" key="1">
    <source>
        <dbReference type="SAM" id="MobiDB-lite"/>
    </source>
</evidence>
<reference evidence="3" key="1">
    <citation type="submission" date="2022-11" db="UniProtKB">
        <authorList>
            <consortium name="WormBaseParasite"/>
        </authorList>
    </citation>
    <scope>IDENTIFICATION</scope>
</reference>
<accession>A0A915JJT5</accession>
<dbReference type="AlphaFoldDB" id="A0A915JJT5"/>
<keyword evidence="2" id="KW-1185">Reference proteome</keyword>
<protein>
    <submittedName>
        <fullName evidence="3">Secreted protein</fullName>
    </submittedName>
</protein>
<evidence type="ECO:0000313" key="2">
    <source>
        <dbReference type="Proteomes" id="UP000887565"/>
    </source>
</evidence>
<organism evidence="2 3">
    <name type="scientific">Romanomermis culicivorax</name>
    <name type="common">Nematode worm</name>
    <dbReference type="NCBI Taxonomy" id="13658"/>
    <lineage>
        <taxon>Eukaryota</taxon>
        <taxon>Metazoa</taxon>
        <taxon>Ecdysozoa</taxon>
        <taxon>Nematoda</taxon>
        <taxon>Enoplea</taxon>
        <taxon>Dorylaimia</taxon>
        <taxon>Mermithida</taxon>
        <taxon>Mermithoidea</taxon>
        <taxon>Mermithidae</taxon>
        <taxon>Romanomermis</taxon>
    </lineage>
</organism>
<proteinExistence type="predicted"/>
<name>A0A915JJT5_ROMCU</name>
<evidence type="ECO:0000313" key="3">
    <source>
        <dbReference type="WBParaSite" id="nRc.2.0.1.t26368-RA"/>
    </source>
</evidence>